<evidence type="ECO:0000313" key="2">
    <source>
        <dbReference type="EMBL" id="GAN79886.1"/>
    </source>
</evidence>
<keyword evidence="3" id="KW-1185">Reference proteome</keyword>
<evidence type="ECO:0000313" key="3">
    <source>
        <dbReference type="Proteomes" id="UP000032668"/>
    </source>
</evidence>
<sequence>MELYRQPNLRALCLEWHDGNGNWFRSYGNGSWEFDADGLMQPRFASVSDPPPQESKRKLHWPLGHWPDAHPGLSELGL</sequence>
<dbReference type="EMBL" id="BANC01000034">
    <property type="protein sequence ID" value="GAN79886.1"/>
    <property type="molecule type" value="Genomic_DNA"/>
</dbReference>
<evidence type="ECO:0008006" key="4">
    <source>
        <dbReference type="Google" id="ProtNLM"/>
    </source>
</evidence>
<protein>
    <recommendedName>
        <fullName evidence="4">DUF1348 family protein</fullName>
    </recommendedName>
</protein>
<dbReference type="STRING" id="1120923.SAMN02746095_00898"/>
<dbReference type="PANTHER" id="PTHR31757:SF0">
    <property type="entry name" value="SLL0781 PROTEIN"/>
    <property type="match status" value="1"/>
</dbReference>
<proteinExistence type="predicted"/>
<reference evidence="2 3" key="1">
    <citation type="submission" date="2012-11" db="EMBL/GenBank/DDBJ databases">
        <title>Whole genome sequence of Acidocella aminolytica 101 = DSM 11237.</title>
        <authorList>
            <person name="Azuma Y."/>
            <person name="Higashiura N."/>
            <person name="Hirakawa H."/>
            <person name="Matsushita K."/>
        </authorList>
    </citation>
    <scope>NUCLEOTIDE SEQUENCE [LARGE SCALE GENOMIC DNA]</scope>
    <source>
        <strain evidence="3">101 / DSM 11237</strain>
    </source>
</reference>
<dbReference type="InterPro" id="IPR032710">
    <property type="entry name" value="NTF2-like_dom_sf"/>
</dbReference>
<gene>
    <name evidence="2" type="ORF">Aam_034_030</name>
</gene>
<name>A0A0D6PEU3_9PROT</name>
<organism evidence="2 3">
    <name type="scientific">Acidocella aminolytica 101 = DSM 11237</name>
    <dbReference type="NCBI Taxonomy" id="1120923"/>
    <lineage>
        <taxon>Bacteria</taxon>
        <taxon>Pseudomonadati</taxon>
        <taxon>Pseudomonadota</taxon>
        <taxon>Alphaproteobacteria</taxon>
        <taxon>Acetobacterales</taxon>
        <taxon>Acidocellaceae</taxon>
        <taxon>Acidocella</taxon>
    </lineage>
</organism>
<dbReference type="AlphaFoldDB" id="A0A0D6PEU3"/>
<dbReference type="Proteomes" id="UP000032668">
    <property type="component" value="Unassembled WGS sequence"/>
</dbReference>
<evidence type="ECO:0000256" key="1">
    <source>
        <dbReference type="SAM" id="MobiDB-lite"/>
    </source>
</evidence>
<comment type="caution">
    <text evidence="2">The sequence shown here is derived from an EMBL/GenBank/DDBJ whole genome shotgun (WGS) entry which is preliminary data.</text>
</comment>
<dbReference type="Gene3D" id="3.10.450.50">
    <property type="match status" value="1"/>
</dbReference>
<dbReference type="PANTHER" id="PTHR31757">
    <property type="entry name" value="SLL0781 PROTEIN"/>
    <property type="match status" value="1"/>
</dbReference>
<accession>A0A0D6PEU3</accession>
<dbReference type="SUPFAM" id="SSF54427">
    <property type="entry name" value="NTF2-like"/>
    <property type="match status" value="1"/>
</dbReference>
<feature type="region of interest" description="Disordered" evidence="1">
    <location>
        <begin position="45"/>
        <end position="78"/>
    </location>
</feature>
<dbReference type="Pfam" id="PF07080">
    <property type="entry name" value="DUF1348"/>
    <property type="match status" value="1"/>
</dbReference>
<dbReference type="InterPro" id="IPR009783">
    <property type="entry name" value="DUF1348"/>
</dbReference>